<keyword evidence="3 11" id="KW-0032">Aminotransferase</keyword>
<dbReference type="EC" id="2.6.1.52" evidence="11"/>
<evidence type="ECO:0000256" key="9">
    <source>
        <dbReference type="ARBA" id="ARBA00047630"/>
    </source>
</evidence>
<keyword evidence="8 11" id="KW-0718">Serine biosynthesis</keyword>
<dbReference type="PIRSF" id="PIRSF000525">
    <property type="entry name" value="SerC"/>
    <property type="match status" value="1"/>
</dbReference>
<evidence type="ECO:0000256" key="7">
    <source>
        <dbReference type="ARBA" id="ARBA00023096"/>
    </source>
</evidence>
<keyword evidence="7 11" id="KW-0664">Pyridoxine biosynthesis</keyword>
<dbReference type="PROSITE" id="PS00595">
    <property type="entry name" value="AA_TRANSFER_CLASS_5"/>
    <property type="match status" value="1"/>
</dbReference>
<comment type="subcellular location">
    <subcellularLocation>
        <location evidence="11">Cytoplasm</location>
    </subcellularLocation>
</comment>
<dbReference type="InterPro" id="IPR022278">
    <property type="entry name" value="Pser_aminoTfrase"/>
</dbReference>
<comment type="similarity">
    <text evidence="2 11">Belongs to the class-V pyridoxal-phosphate-dependent aminotransferase family. SerC subfamily.</text>
</comment>
<dbReference type="GO" id="GO:0004648">
    <property type="term" value="F:O-phospho-L-serine:2-oxoglutarate aminotransferase activity"/>
    <property type="evidence" value="ECO:0007669"/>
    <property type="project" value="UniProtKB-EC"/>
</dbReference>
<organism evidence="13 14">
    <name type="scientific">Dechloromonas hankyongensis</name>
    <dbReference type="NCBI Taxonomy" id="2908002"/>
    <lineage>
        <taxon>Bacteria</taxon>
        <taxon>Pseudomonadati</taxon>
        <taxon>Pseudomonadota</taxon>
        <taxon>Betaproteobacteria</taxon>
        <taxon>Rhodocyclales</taxon>
        <taxon>Azonexaceae</taxon>
        <taxon>Dechloromonas</taxon>
    </lineage>
</organism>
<dbReference type="InterPro" id="IPR000192">
    <property type="entry name" value="Aminotrans_V_dom"/>
</dbReference>
<comment type="caution">
    <text evidence="11">Lacks conserved residue(s) required for the propagation of feature annotation.</text>
</comment>
<feature type="domain" description="Aminotransferase class V" evidence="12">
    <location>
        <begin position="4"/>
        <end position="340"/>
    </location>
</feature>
<keyword evidence="4 11" id="KW-0028">Amino-acid biosynthesis</keyword>
<comment type="pathway">
    <text evidence="11">Cofactor biosynthesis; pyridoxine 5'-phosphate biosynthesis; pyridoxine 5'-phosphate from D-erythrose 4-phosphate: step 3/5.</text>
</comment>
<evidence type="ECO:0000256" key="8">
    <source>
        <dbReference type="ARBA" id="ARBA00023299"/>
    </source>
</evidence>
<proteinExistence type="inferred from homology"/>
<keyword evidence="6 11" id="KW-0663">Pyridoxal phosphate</keyword>
<name>A0ABS9JZQ1_9RHOO</name>
<comment type="catalytic activity">
    <reaction evidence="9 11">
        <text>4-(phosphooxy)-L-threonine + 2-oxoglutarate = (R)-3-hydroxy-2-oxo-4-phosphooxybutanoate + L-glutamate</text>
        <dbReference type="Rhea" id="RHEA:16573"/>
        <dbReference type="ChEBI" id="CHEBI:16810"/>
        <dbReference type="ChEBI" id="CHEBI:29985"/>
        <dbReference type="ChEBI" id="CHEBI:58452"/>
        <dbReference type="ChEBI" id="CHEBI:58538"/>
        <dbReference type="EC" id="2.6.1.52"/>
    </reaction>
</comment>
<comment type="function">
    <text evidence="11">Catalyzes the reversible conversion of 3-phosphohydroxypyruvate to phosphoserine and of 3-hydroxy-2-oxo-4-phosphonooxybutanoate to phosphohydroxythreonine.</text>
</comment>
<dbReference type="HAMAP" id="MF_00160">
    <property type="entry name" value="SerC_aminotrans_5"/>
    <property type="match status" value="1"/>
</dbReference>
<dbReference type="InterPro" id="IPR015421">
    <property type="entry name" value="PyrdxlP-dep_Trfase_major"/>
</dbReference>
<evidence type="ECO:0000256" key="1">
    <source>
        <dbReference type="ARBA" id="ARBA00005099"/>
    </source>
</evidence>
<evidence type="ECO:0000313" key="14">
    <source>
        <dbReference type="Proteomes" id="UP001165384"/>
    </source>
</evidence>
<dbReference type="InterPro" id="IPR015424">
    <property type="entry name" value="PyrdxlP-dep_Trfase"/>
</dbReference>
<evidence type="ECO:0000256" key="3">
    <source>
        <dbReference type="ARBA" id="ARBA00022576"/>
    </source>
</evidence>
<feature type="binding site" evidence="11">
    <location>
        <position position="142"/>
    </location>
    <ligand>
        <name>pyridoxal 5'-phosphate</name>
        <dbReference type="ChEBI" id="CHEBI:597326"/>
    </ligand>
</feature>
<comment type="cofactor">
    <cofactor evidence="11">
        <name>pyridoxal 5'-phosphate</name>
        <dbReference type="ChEBI" id="CHEBI:597326"/>
    </cofactor>
    <text evidence="11">Binds 1 pyridoxal phosphate per subunit.</text>
</comment>
<dbReference type="Pfam" id="PF00266">
    <property type="entry name" value="Aminotran_5"/>
    <property type="match status" value="1"/>
</dbReference>
<protein>
    <recommendedName>
        <fullName evidence="11">Phosphoserine aminotransferase</fullName>
        <ecNumber evidence="11">2.6.1.52</ecNumber>
    </recommendedName>
    <alternativeName>
        <fullName evidence="11">Phosphohydroxythreonine aminotransferase</fullName>
        <shortName evidence="11">PSAT</shortName>
    </alternativeName>
</protein>
<dbReference type="InterPro" id="IPR015422">
    <property type="entry name" value="PyrdxlP-dep_Trfase_small"/>
</dbReference>
<sequence>MSAWNFAAGPARLPDAVLALAERSLFARDASGACVSEQPFSGAACRALRAHASRQLAALIDLPADYRILFLAGGAMQQFSLLPLNLAAPGQRVGYVDTGYWAARAALEATLHRPVHTLPPPGDAPLAVPDDLAYCHLTTNETADGLAWPELPAPPPGVPLVADATADFLCRPLDISRFGLLYASAQKNIGVAGLTVVIVRQDLLARSPASLPALWSYARQAEADSCVNTPPVLALQLAALVFDWVAEQGGLPAMAAANRRKAALLYAAIERSHGFYRCPASPPWRSPVTVCWHLPEAGLEERFVAEAVAAGLHHLAGHPRRGGIRACLYNAMPEAGVAALAEFMADFQRRFG</sequence>
<feature type="modified residue" description="N6-(pyridoxal phosphate)lysine" evidence="11">
    <location>
        <position position="187"/>
    </location>
</feature>
<feature type="binding site" evidence="11">
    <location>
        <begin position="228"/>
        <end position="229"/>
    </location>
    <ligand>
        <name>pyridoxal 5'-phosphate</name>
        <dbReference type="ChEBI" id="CHEBI:597326"/>
    </ligand>
</feature>
<evidence type="ECO:0000256" key="2">
    <source>
        <dbReference type="ARBA" id="ARBA00006904"/>
    </source>
</evidence>
<keyword evidence="14" id="KW-1185">Reference proteome</keyword>
<dbReference type="InterPro" id="IPR020578">
    <property type="entry name" value="Aminotrans_V_PyrdxlP_BS"/>
</dbReference>
<comment type="caution">
    <text evidence="13">The sequence shown here is derived from an EMBL/GenBank/DDBJ whole genome shotgun (WGS) entry which is preliminary data.</text>
</comment>
<feature type="binding site" evidence="11">
    <location>
        <position position="186"/>
    </location>
    <ligand>
        <name>pyridoxal 5'-phosphate</name>
        <dbReference type="ChEBI" id="CHEBI:597326"/>
    </ligand>
</feature>
<comment type="pathway">
    <text evidence="1 11">Amino-acid biosynthesis; L-serine biosynthesis; L-serine from 3-phospho-D-glycerate: step 2/3.</text>
</comment>
<dbReference type="NCBIfam" id="NF003764">
    <property type="entry name" value="PRK05355.1"/>
    <property type="match status" value="1"/>
</dbReference>
<dbReference type="SUPFAM" id="SSF53383">
    <property type="entry name" value="PLP-dependent transferases"/>
    <property type="match status" value="1"/>
</dbReference>
<feature type="binding site" evidence="11">
    <location>
        <position position="101"/>
    </location>
    <ligand>
        <name>pyridoxal 5'-phosphate</name>
        <dbReference type="ChEBI" id="CHEBI:597326"/>
    </ligand>
</feature>
<reference evidence="13" key="1">
    <citation type="submission" date="2022-01" db="EMBL/GenBank/DDBJ databases">
        <authorList>
            <person name="Jo J.-H."/>
            <person name="Im W.-T."/>
        </authorList>
    </citation>
    <scope>NUCLEOTIDE SEQUENCE</scope>
    <source>
        <strain evidence="13">XY25</strain>
    </source>
</reference>
<gene>
    <name evidence="11 13" type="primary">serC</name>
    <name evidence="13" type="ORF">LZ012_05240</name>
</gene>
<evidence type="ECO:0000256" key="10">
    <source>
        <dbReference type="ARBA" id="ARBA00049007"/>
    </source>
</evidence>
<evidence type="ECO:0000256" key="4">
    <source>
        <dbReference type="ARBA" id="ARBA00022605"/>
    </source>
</evidence>
<accession>A0ABS9JZQ1</accession>
<comment type="subunit">
    <text evidence="11">Homodimer.</text>
</comment>
<dbReference type="Gene3D" id="3.40.640.10">
    <property type="entry name" value="Type I PLP-dependent aspartate aminotransferase-like (Major domain)"/>
    <property type="match status" value="1"/>
</dbReference>
<dbReference type="PANTHER" id="PTHR43247">
    <property type="entry name" value="PHOSPHOSERINE AMINOTRANSFERASE"/>
    <property type="match status" value="1"/>
</dbReference>
<keyword evidence="11" id="KW-0963">Cytoplasm</keyword>
<evidence type="ECO:0000256" key="6">
    <source>
        <dbReference type="ARBA" id="ARBA00022898"/>
    </source>
</evidence>
<keyword evidence="5 11" id="KW-0808">Transferase</keyword>
<feature type="binding site" evidence="11">
    <location>
        <position position="163"/>
    </location>
    <ligand>
        <name>pyridoxal 5'-phosphate</name>
        <dbReference type="ChEBI" id="CHEBI:597326"/>
    </ligand>
</feature>
<evidence type="ECO:0000256" key="5">
    <source>
        <dbReference type="ARBA" id="ARBA00022679"/>
    </source>
</evidence>
<evidence type="ECO:0000313" key="13">
    <source>
        <dbReference type="EMBL" id="MCG2576395.1"/>
    </source>
</evidence>
<evidence type="ECO:0000259" key="12">
    <source>
        <dbReference type="Pfam" id="PF00266"/>
    </source>
</evidence>
<evidence type="ECO:0000256" key="11">
    <source>
        <dbReference type="HAMAP-Rule" id="MF_00160"/>
    </source>
</evidence>
<dbReference type="RefSeq" id="WP_275708273.1">
    <property type="nucleotide sequence ID" value="NZ_JAKLTN010000001.1"/>
</dbReference>
<comment type="catalytic activity">
    <reaction evidence="10 11">
        <text>O-phospho-L-serine + 2-oxoglutarate = 3-phosphooxypyruvate + L-glutamate</text>
        <dbReference type="Rhea" id="RHEA:14329"/>
        <dbReference type="ChEBI" id="CHEBI:16810"/>
        <dbReference type="ChEBI" id="CHEBI:18110"/>
        <dbReference type="ChEBI" id="CHEBI:29985"/>
        <dbReference type="ChEBI" id="CHEBI:57524"/>
        <dbReference type="EC" id="2.6.1.52"/>
    </reaction>
</comment>
<dbReference type="Proteomes" id="UP001165384">
    <property type="component" value="Unassembled WGS sequence"/>
</dbReference>
<dbReference type="PANTHER" id="PTHR43247:SF1">
    <property type="entry name" value="PHOSPHOSERINE AMINOTRANSFERASE"/>
    <property type="match status" value="1"/>
</dbReference>
<dbReference type="Gene3D" id="3.90.1150.10">
    <property type="entry name" value="Aspartate Aminotransferase, domain 1"/>
    <property type="match status" value="1"/>
</dbReference>
<dbReference type="EMBL" id="JAKLTN010000001">
    <property type="protein sequence ID" value="MCG2576395.1"/>
    <property type="molecule type" value="Genomic_DNA"/>
</dbReference>